<dbReference type="InterPro" id="IPR036397">
    <property type="entry name" value="RNaseH_sf"/>
</dbReference>
<gene>
    <name evidence="1" type="ORF">RHODO2019_11030</name>
</gene>
<name>A0ABY6NWG6_9NOCA</name>
<dbReference type="SUPFAM" id="SSF53098">
    <property type="entry name" value="Ribonuclease H-like"/>
    <property type="match status" value="1"/>
</dbReference>
<dbReference type="Gene3D" id="3.30.420.10">
    <property type="entry name" value="Ribonuclease H-like superfamily/Ribonuclease H"/>
    <property type="match status" value="1"/>
</dbReference>
<dbReference type="RefSeq" id="WP_265381847.1">
    <property type="nucleotide sequence ID" value="NZ_CP110615.1"/>
</dbReference>
<proteinExistence type="predicted"/>
<sequence length="181" mass="18907">MTRVIGLDLSLTSTGIAYASKADGLIDTAAVKTLGRKGDTLTDRAHRLGTIVGHLAEGMAGFKPDLLVVENPSYGSQHGAQHDRSGLWWQAVQAALRVCPVATVAPTARAKYGAGKGNADKKTVHAAVKERYAGEGLPIKTNDEADAVILAAMGARHLGFAFDVGLPDAHLEAMAKVAWPA</sequence>
<dbReference type="Proteomes" id="UP001164965">
    <property type="component" value="Chromosome"/>
</dbReference>
<dbReference type="EMBL" id="CP110615">
    <property type="protein sequence ID" value="UZJ23739.1"/>
    <property type="molecule type" value="Genomic_DNA"/>
</dbReference>
<evidence type="ECO:0000313" key="2">
    <source>
        <dbReference type="Proteomes" id="UP001164965"/>
    </source>
</evidence>
<organism evidence="1 2">
    <name type="scientific">Rhodococcus antarcticus</name>
    <dbReference type="NCBI Taxonomy" id="2987751"/>
    <lineage>
        <taxon>Bacteria</taxon>
        <taxon>Bacillati</taxon>
        <taxon>Actinomycetota</taxon>
        <taxon>Actinomycetes</taxon>
        <taxon>Mycobacteriales</taxon>
        <taxon>Nocardiaceae</taxon>
        <taxon>Rhodococcus</taxon>
    </lineage>
</organism>
<accession>A0ABY6NWG6</accession>
<evidence type="ECO:0000313" key="1">
    <source>
        <dbReference type="EMBL" id="UZJ23739.1"/>
    </source>
</evidence>
<evidence type="ECO:0008006" key="3">
    <source>
        <dbReference type="Google" id="ProtNLM"/>
    </source>
</evidence>
<reference evidence="1" key="1">
    <citation type="submission" date="2022-10" db="EMBL/GenBank/DDBJ databases">
        <title>Rhodococcus sp.75.</title>
        <authorList>
            <person name="Sun M."/>
        </authorList>
    </citation>
    <scope>NUCLEOTIDE SEQUENCE</scope>
    <source>
        <strain evidence="1">75</strain>
    </source>
</reference>
<protein>
    <recommendedName>
        <fullName evidence="3">Holliday junction nuclease RuvC</fullName>
    </recommendedName>
</protein>
<dbReference type="InterPro" id="IPR012337">
    <property type="entry name" value="RNaseH-like_sf"/>
</dbReference>
<keyword evidence="2" id="KW-1185">Reference proteome</keyword>